<gene>
    <name evidence="2" type="ORF">P7K49_018598</name>
</gene>
<accession>A0ABQ9V6A9</accession>
<evidence type="ECO:0000313" key="2">
    <source>
        <dbReference type="EMBL" id="KAK2104742.1"/>
    </source>
</evidence>
<reference evidence="2 3" key="1">
    <citation type="submission" date="2023-05" db="EMBL/GenBank/DDBJ databases">
        <title>B98-5 Cell Line De Novo Hybrid Assembly: An Optical Mapping Approach.</title>
        <authorList>
            <person name="Kananen K."/>
            <person name="Auerbach J.A."/>
            <person name="Kautto E."/>
            <person name="Blachly J.S."/>
        </authorList>
    </citation>
    <scope>NUCLEOTIDE SEQUENCE [LARGE SCALE GENOMIC DNA]</scope>
    <source>
        <strain evidence="2">B95-8</strain>
        <tissue evidence="2">Cell line</tissue>
    </source>
</reference>
<dbReference type="EMBL" id="JASSZA010000008">
    <property type="protein sequence ID" value="KAK2104742.1"/>
    <property type="molecule type" value="Genomic_DNA"/>
</dbReference>
<feature type="compositionally biased region" description="Basic and acidic residues" evidence="1">
    <location>
        <begin position="20"/>
        <end position="45"/>
    </location>
</feature>
<comment type="caution">
    <text evidence="2">The sequence shown here is derived from an EMBL/GenBank/DDBJ whole genome shotgun (WGS) entry which is preliminary data.</text>
</comment>
<proteinExistence type="predicted"/>
<sequence length="76" mass="8360">MEESIVDIPTQAERLQNSNRHYEFPEGQAREEGRETPGKRQDDTQAHASSPQQGKGRRPSAKGLLHLAAPALSPEA</sequence>
<keyword evidence="3" id="KW-1185">Reference proteome</keyword>
<protein>
    <submittedName>
        <fullName evidence="2">Uncharacterized protein</fullName>
    </submittedName>
</protein>
<organism evidence="2 3">
    <name type="scientific">Saguinus oedipus</name>
    <name type="common">Cotton-top tamarin</name>
    <name type="synonym">Oedipomidas oedipus</name>
    <dbReference type="NCBI Taxonomy" id="9490"/>
    <lineage>
        <taxon>Eukaryota</taxon>
        <taxon>Metazoa</taxon>
        <taxon>Chordata</taxon>
        <taxon>Craniata</taxon>
        <taxon>Vertebrata</taxon>
        <taxon>Euteleostomi</taxon>
        <taxon>Mammalia</taxon>
        <taxon>Eutheria</taxon>
        <taxon>Euarchontoglires</taxon>
        <taxon>Primates</taxon>
        <taxon>Haplorrhini</taxon>
        <taxon>Platyrrhini</taxon>
        <taxon>Cebidae</taxon>
        <taxon>Callitrichinae</taxon>
        <taxon>Saguinus</taxon>
    </lineage>
</organism>
<feature type="non-terminal residue" evidence="2">
    <location>
        <position position="76"/>
    </location>
</feature>
<dbReference type="Proteomes" id="UP001266305">
    <property type="component" value="Unassembled WGS sequence"/>
</dbReference>
<name>A0ABQ9V6A9_SAGOE</name>
<evidence type="ECO:0000313" key="3">
    <source>
        <dbReference type="Proteomes" id="UP001266305"/>
    </source>
</evidence>
<feature type="region of interest" description="Disordered" evidence="1">
    <location>
        <begin position="1"/>
        <end position="76"/>
    </location>
</feature>
<evidence type="ECO:0000256" key="1">
    <source>
        <dbReference type="SAM" id="MobiDB-lite"/>
    </source>
</evidence>